<protein>
    <submittedName>
        <fullName evidence="2">DNA binding domain-containing protein</fullName>
    </submittedName>
</protein>
<sequence>MTDDKLTEPLEVLQALDAIEDGATANSLESQTLDFKEDPAVHPQNGNPDASLVEFLADETVCFSNGDGGVSYIVLGVSDKTPGQAAFTGTNRDPDWIVRKIYNNTQPHIQVEITPVERAGKRLLIIRVPRGLTLYQRPKGQASRRIGKKCKPMEEVERRQLAFRRANPDYTASPSRCSFNDFDPTAVDQALSLLATQWSQAGEVSAPPQTARELCTTLGVLTETGEPTVAAELLFVKPPSHLSYARHLHRAVPGGEPRRTEISAPLVTTFLRLSSLVETFSSTEISRVQLPTGQEIEIPLFPRAAVDELISNALAHRDYGALNAVVVDQSPTELTVWSPGGFPLGVTESNVLTTQSIPRSPLLMGALRNLGLAEQSSRGFDRMWLSMLSTGRRPPHVVASKDFVEVTLTSGRVDEEFVKAIPRLRDEFGSEVIDSVNGLIVMRHLKDNPILLCSTAAKLMQITEDQARSRLDWFSQQGLINPLRNAPEWVLSDKAQSLLGLRSADRISAVSVEDWIVTQLNNGEVLTSRHVADELGADRKEISEIFSHLRRTGKARIDPTGPQRGPTTRWIAV</sequence>
<dbReference type="Gene3D" id="6.10.10.130">
    <property type="match status" value="1"/>
</dbReference>
<dbReference type="Pfam" id="PF13749">
    <property type="entry name" value="HATPase_c_4"/>
    <property type="match status" value="1"/>
</dbReference>
<organism evidence="2 3">
    <name type="scientific">Corynebacterium pyruviciproducens</name>
    <dbReference type="NCBI Taxonomy" id="598660"/>
    <lineage>
        <taxon>Bacteria</taxon>
        <taxon>Bacillati</taxon>
        <taxon>Actinomycetota</taxon>
        <taxon>Actinomycetes</taxon>
        <taxon>Mycobacteriales</taxon>
        <taxon>Corynebacteriaceae</taxon>
        <taxon>Corynebacterium</taxon>
    </lineage>
</organism>
<dbReference type="Gene3D" id="3.30.950.30">
    <property type="entry name" value="Schlafen, AAA domain"/>
    <property type="match status" value="1"/>
</dbReference>
<dbReference type="KEGG" id="cpyr:CYJ47_00230"/>
<name>A0AAF0YT13_9CORY</name>
<accession>A0AAF0YT13</accession>
<dbReference type="PANTHER" id="PTHR30595">
    <property type="entry name" value="GLPR-RELATED TRANSCRIPTIONAL REPRESSOR"/>
    <property type="match status" value="1"/>
</dbReference>
<evidence type="ECO:0000313" key="2">
    <source>
        <dbReference type="EMBL" id="WOT02246.1"/>
    </source>
</evidence>
<dbReference type="AlphaFoldDB" id="A0AAF0YT13"/>
<evidence type="ECO:0000313" key="3">
    <source>
        <dbReference type="Proteomes" id="UP000234560"/>
    </source>
</evidence>
<dbReference type="InterPro" id="IPR007421">
    <property type="entry name" value="Schlafen_AlbA_2_dom"/>
</dbReference>
<dbReference type="PANTHER" id="PTHR30595:SF6">
    <property type="entry name" value="SCHLAFEN ALBA-2 DOMAIN-CONTAINING PROTEIN"/>
    <property type="match status" value="1"/>
</dbReference>
<dbReference type="RefSeq" id="WP_016458379.1">
    <property type="nucleotide sequence ID" value="NZ_CAMIHY010000025.1"/>
</dbReference>
<evidence type="ECO:0000259" key="1">
    <source>
        <dbReference type="Pfam" id="PF04326"/>
    </source>
</evidence>
<dbReference type="EMBL" id="CP136958">
    <property type="protein sequence ID" value="WOT02246.1"/>
    <property type="molecule type" value="Genomic_DNA"/>
</dbReference>
<dbReference type="Pfam" id="PF04326">
    <property type="entry name" value="SLFN_AlbA_2"/>
    <property type="match status" value="1"/>
</dbReference>
<dbReference type="InterPro" id="IPR038461">
    <property type="entry name" value="Schlafen_AlbA_2_dom_sf"/>
</dbReference>
<reference evidence="2" key="1">
    <citation type="submission" date="2017-12" db="EMBL/GenBank/DDBJ databases">
        <authorList>
            <person name="Thomas-White K."/>
            <person name="Wolfe A.J."/>
        </authorList>
    </citation>
    <scope>NUCLEOTIDE SEQUENCE</scope>
    <source>
        <strain evidence="2">UMB0763</strain>
    </source>
</reference>
<dbReference type="Proteomes" id="UP000234560">
    <property type="component" value="Chromosome"/>
</dbReference>
<gene>
    <name evidence="2" type="ORF">CYJ47_00230</name>
</gene>
<proteinExistence type="predicted"/>
<dbReference type="InterPro" id="IPR038475">
    <property type="entry name" value="RecG_C_sf"/>
</dbReference>
<reference evidence="2" key="2">
    <citation type="submission" date="2023-10" db="EMBL/GenBank/DDBJ databases">
        <authorList>
            <person name="Choi B."/>
        </authorList>
    </citation>
    <scope>NUCLEOTIDE SEQUENCE</scope>
    <source>
        <strain evidence="2">UMB0763</strain>
    </source>
</reference>
<feature type="domain" description="Schlafen AlbA-2" evidence="1">
    <location>
        <begin position="29"/>
        <end position="154"/>
    </location>
</feature>
<dbReference type="Gene3D" id="3.30.565.60">
    <property type="match status" value="1"/>
</dbReference>